<organism evidence="2 3">
    <name type="scientific">Flagellimonas flava</name>
    <dbReference type="NCBI Taxonomy" id="570519"/>
    <lineage>
        <taxon>Bacteria</taxon>
        <taxon>Pseudomonadati</taxon>
        <taxon>Bacteroidota</taxon>
        <taxon>Flavobacteriia</taxon>
        <taxon>Flavobacteriales</taxon>
        <taxon>Flavobacteriaceae</taxon>
        <taxon>Flagellimonas</taxon>
    </lineage>
</organism>
<dbReference type="STRING" id="570519.SAMN04488116_0902"/>
<evidence type="ECO:0000313" key="3">
    <source>
        <dbReference type="Proteomes" id="UP000184532"/>
    </source>
</evidence>
<name>A0A1M5ITC5_9FLAO</name>
<evidence type="ECO:0008006" key="4">
    <source>
        <dbReference type="Google" id="ProtNLM"/>
    </source>
</evidence>
<sequence>MIKCILPKGLFCCFIMVSFILSCSSGDDPNGDDDALTVDSIEGFYTGSLELTLSGDDITVPVSLTVNETSTNKFAGDYFETNDFMACCSTNGKDGTFNFDYDPATMAIENFIIRVDFNIDPTNPCTGTYTGSGSIERNGNANQLVAQIIVDDCNVSSTPAVLNLTQLGGS</sequence>
<keyword evidence="1" id="KW-0732">Signal</keyword>
<protein>
    <recommendedName>
        <fullName evidence="4">Lipocalin-like domain-containing protein</fullName>
    </recommendedName>
</protein>
<evidence type="ECO:0000256" key="1">
    <source>
        <dbReference type="SAM" id="SignalP"/>
    </source>
</evidence>
<gene>
    <name evidence="2" type="ORF">SAMN04488116_0902</name>
</gene>
<accession>A0A1M5ITC5</accession>
<reference evidence="3" key="1">
    <citation type="submission" date="2016-11" db="EMBL/GenBank/DDBJ databases">
        <authorList>
            <person name="Varghese N."/>
            <person name="Submissions S."/>
        </authorList>
    </citation>
    <scope>NUCLEOTIDE SEQUENCE [LARGE SCALE GENOMIC DNA]</scope>
    <source>
        <strain evidence="3">DSM 22638</strain>
    </source>
</reference>
<dbReference type="Proteomes" id="UP000184532">
    <property type="component" value="Unassembled WGS sequence"/>
</dbReference>
<dbReference type="RefSeq" id="WP_131819047.1">
    <property type="nucleotide sequence ID" value="NZ_FQWL01000001.1"/>
</dbReference>
<dbReference type="EMBL" id="FQWL01000001">
    <property type="protein sequence ID" value="SHG31279.1"/>
    <property type="molecule type" value="Genomic_DNA"/>
</dbReference>
<feature type="chain" id="PRO_5013177794" description="Lipocalin-like domain-containing protein" evidence="1">
    <location>
        <begin position="28"/>
        <end position="170"/>
    </location>
</feature>
<evidence type="ECO:0000313" key="2">
    <source>
        <dbReference type="EMBL" id="SHG31279.1"/>
    </source>
</evidence>
<feature type="signal peptide" evidence="1">
    <location>
        <begin position="1"/>
        <end position="27"/>
    </location>
</feature>
<keyword evidence="3" id="KW-1185">Reference proteome</keyword>
<proteinExistence type="predicted"/>
<dbReference type="OrthoDB" id="1437569at2"/>
<dbReference type="PROSITE" id="PS51257">
    <property type="entry name" value="PROKAR_LIPOPROTEIN"/>
    <property type="match status" value="1"/>
</dbReference>
<dbReference type="AlphaFoldDB" id="A0A1M5ITC5"/>